<organism evidence="2 3">
    <name type="scientific">Lomentospora prolificans</name>
    <dbReference type="NCBI Taxonomy" id="41688"/>
    <lineage>
        <taxon>Eukaryota</taxon>
        <taxon>Fungi</taxon>
        <taxon>Dikarya</taxon>
        <taxon>Ascomycota</taxon>
        <taxon>Pezizomycotina</taxon>
        <taxon>Sordariomycetes</taxon>
        <taxon>Hypocreomycetidae</taxon>
        <taxon>Microascales</taxon>
        <taxon>Microascaceae</taxon>
        <taxon>Lomentospora</taxon>
    </lineage>
</organism>
<feature type="compositionally biased region" description="Basic and acidic residues" evidence="1">
    <location>
        <begin position="11"/>
        <end position="34"/>
    </location>
</feature>
<dbReference type="STRING" id="41688.A0A2N3N2L5"/>
<gene>
    <name evidence="2" type="ORF">jhhlp_007418</name>
</gene>
<dbReference type="PANTHER" id="PTHR38698">
    <property type="entry name" value="EXPRESSED PROTEIN"/>
    <property type="match status" value="1"/>
</dbReference>
<sequence>MAAPDTLAPPRKTDDADPGAHDLETSDSEDHFSDAKSAPASPVPSSPIPKTRVEKVTTEPAYGETPGTEAYRKREGDARPDEIAVIPEELSDLSPAERSSSDSTALDVPKTVVIESAGTIGPHSPEFEERLREDKKADATPDVVLESDEAAEDSASGVDASSNKSDTSIPSPNLNPSSSSEPARDVFSQSISDQSFSDEEQGPEIKDNDDNEGDDFGDDFDDFEEGDEGADFDDFEDGFQQAEPVPSPGPVAPAVAAPPAATLPFSVPDFEGLEPDEITEALDLYIHLLFPPEDDDTLRFPPASKSQPVFLTARSASLWSQLVAPPPLSPPDWIRSRIRRLFLVSLGVPVDLDEILPASKQKKLVLPSLTLHPGSSASPRTSTESRSVNRLKQSGNNASSTSVDSQGKPTTSQRRKGPPSEPDINLVTAKQLCTTTDEALGGMTDSELKSHVERLTQLEIKAKEALEYWQKRTDEKISDRETFEGVIENLVKHARKVRK</sequence>
<evidence type="ECO:0000256" key="1">
    <source>
        <dbReference type="SAM" id="MobiDB-lite"/>
    </source>
</evidence>
<feature type="compositionally biased region" description="Acidic residues" evidence="1">
    <location>
        <begin position="209"/>
        <end position="237"/>
    </location>
</feature>
<dbReference type="InterPro" id="IPR031355">
    <property type="entry name" value="YBL010C/LAA2-like"/>
</dbReference>
<evidence type="ECO:0000313" key="3">
    <source>
        <dbReference type="Proteomes" id="UP000233524"/>
    </source>
</evidence>
<feature type="compositionally biased region" description="Low complexity" evidence="1">
    <location>
        <begin position="168"/>
        <end position="195"/>
    </location>
</feature>
<reference evidence="2 3" key="1">
    <citation type="journal article" date="2017" name="G3 (Bethesda)">
        <title>First Draft Genome Sequence of the Pathogenic Fungus Lomentospora prolificans (Formerly Scedosporium prolificans).</title>
        <authorList>
            <person name="Luo R."/>
            <person name="Zimin A."/>
            <person name="Workman R."/>
            <person name="Fan Y."/>
            <person name="Pertea G."/>
            <person name="Grossman N."/>
            <person name="Wear M.P."/>
            <person name="Jia B."/>
            <person name="Miller H."/>
            <person name="Casadevall A."/>
            <person name="Timp W."/>
            <person name="Zhang S.X."/>
            <person name="Salzberg S.L."/>
        </authorList>
    </citation>
    <scope>NUCLEOTIDE SEQUENCE [LARGE SCALE GENOMIC DNA]</scope>
    <source>
        <strain evidence="2 3">JHH-5317</strain>
    </source>
</reference>
<evidence type="ECO:0000313" key="2">
    <source>
        <dbReference type="EMBL" id="PKS06668.1"/>
    </source>
</evidence>
<dbReference type="EMBL" id="NLAX01001034">
    <property type="protein sequence ID" value="PKS06668.1"/>
    <property type="molecule type" value="Genomic_DNA"/>
</dbReference>
<dbReference type="AlphaFoldDB" id="A0A2N3N2L5"/>
<feature type="compositionally biased region" description="Polar residues" evidence="1">
    <location>
        <begin position="373"/>
        <end position="412"/>
    </location>
</feature>
<feature type="region of interest" description="Disordered" evidence="1">
    <location>
        <begin position="369"/>
        <end position="425"/>
    </location>
</feature>
<feature type="compositionally biased region" description="Basic and acidic residues" evidence="1">
    <location>
        <begin position="125"/>
        <end position="139"/>
    </location>
</feature>
<dbReference type="PANTHER" id="PTHR38698:SF1">
    <property type="entry name" value="FUNGAL PROTEIN"/>
    <property type="match status" value="1"/>
</dbReference>
<name>A0A2N3N2L5_9PEZI</name>
<accession>A0A2N3N2L5</accession>
<dbReference type="InParanoid" id="A0A2N3N2L5"/>
<comment type="caution">
    <text evidence="2">The sequence shown here is derived from an EMBL/GenBank/DDBJ whole genome shotgun (WGS) entry which is preliminary data.</text>
</comment>
<dbReference type="Proteomes" id="UP000233524">
    <property type="component" value="Unassembled WGS sequence"/>
</dbReference>
<feature type="region of interest" description="Disordered" evidence="1">
    <location>
        <begin position="1"/>
        <end position="256"/>
    </location>
</feature>
<dbReference type="Pfam" id="PF17104">
    <property type="entry name" value="YBL010C_LAA2"/>
    <property type="match status" value="1"/>
</dbReference>
<proteinExistence type="predicted"/>
<protein>
    <submittedName>
        <fullName evidence="2">Uncharacterized protein</fullName>
    </submittedName>
</protein>
<feature type="compositionally biased region" description="Basic and acidic residues" evidence="1">
    <location>
        <begin position="70"/>
        <end position="82"/>
    </location>
</feature>
<dbReference type="VEuPathDB" id="FungiDB:jhhlp_007418"/>
<keyword evidence="3" id="KW-1185">Reference proteome</keyword>
<dbReference type="OrthoDB" id="5378975at2759"/>